<dbReference type="SUPFAM" id="SSF47819">
    <property type="entry name" value="HRDC-like"/>
    <property type="match status" value="1"/>
</dbReference>
<proteinExistence type="inferred from homology"/>
<evidence type="ECO:0000313" key="9">
    <source>
        <dbReference type="EMBL" id="CAK9329125.1"/>
    </source>
</evidence>
<dbReference type="SMART" id="SM00657">
    <property type="entry name" value="RPOL4c"/>
    <property type="match status" value="1"/>
</dbReference>
<name>A0ABP0ZBG4_9ROSI</name>
<dbReference type="InterPro" id="IPR006590">
    <property type="entry name" value="RNA_pol_Rpb4/RPC9_core"/>
</dbReference>
<comment type="similarity">
    <text evidence="2">Belongs to the eukaryotic RPC9 RNA polymerase subunit family.</text>
</comment>
<feature type="compositionally biased region" description="Basic and acidic residues" evidence="7">
    <location>
        <begin position="131"/>
        <end position="140"/>
    </location>
</feature>
<sequence>MKILEANAGPLTNFEVLDFLRSKGAAKDPTRVLAKVAPSEYKIYDYLNQTPACNQTREAIIEFVERSKEYDLAKAEILNIINLRPIAPVEIFPIIESCDARMGDDGERMQELALMVEQVFPTPQNQPTSEVARKEGKETETIEEQAGDVNEEPMETTSTHFEN</sequence>
<keyword evidence="10" id="KW-1185">Reference proteome</keyword>
<evidence type="ECO:0000256" key="2">
    <source>
        <dbReference type="ARBA" id="ARBA00006898"/>
    </source>
</evidence>
<dbReference type="Gene3D" id="1.20.1250.40">
    <property type="match status" value="1"/>
</dbReference>
<evidence type="ECO:0000256" key="1">
    <source>
        <dbReference type="ARBA" id="ARBA00004123"/>
    </source>
</evidence>
<evidence type="ECO:0000256" key="7">
    <source>
        <dbReference type="SAM" id="MobiDB-lite"/>
    </source>
</evidence>
<keyword evidence="6" id="KW-0539">Nucleus</keyword>
<dbReference type="PANTHER" id="PTHR15561:SF0">
    <property type="entry name" value="DNA-DIRECTED RNA POLYMERASE III SUBUNIT RPC9"/>
    <property type="match status" value="1"/>
</dbReference>
<dbReference type="Pfam" id="PF03874">
    <property type="entry name" value="RNA_pol_Rpb4"/>
    <property type="match status" value="1"/>
</dbReference>
<dbReference type="InterPro" id="IPR038846">
    <property type="entry name" value="RPC9"/>
</dbReference>
<dbReference type="InterPro" id="IPR005574">
    <property type="entry name" value="Rpb4/RPC9"/>
</dbReference>
<evidence type="ECO:0000313" key="10">
    <source>
        <dbReference type="Proteomes" id="UP001642487"/>
    </source>
</evidence>
<feature type="compositionally biased region" description="Acidic residues" evidence="7">
    <location>
        <begin position="141"/>
        <end position="154"/>
    </location>
</feature>
<evidence type="ECO:0000256" key="4">
    <source>
        <dbReference type="ARBA" id="ARBA00022478"/>
    </source>
</evidence>
<gene>
    <name evidence="9" type="ORF">CITCOLO1_LOCUS21562</name>
</gene>
<dbReference type="Proteomes" id="UP001642487">
    <property type="component" value="Chromosome 9"/>
</dbReference>
<dbReference type="PANTHER" id="PTHR15561">
    <property type="entry name" value="CALCITONIN GENE-RELATED PEPTIDE-RECEPTOR COMPONENT PROTEIN"/>
    <property type="match status" value="1"/>
</dbReference>
<keyword evidence="5" id="KW-0804">Transcription</keyword>
<feature type="domain" description="RNA polymerase Rpb4/RPC9 core" evidence="8">
    <location>
        <begin position="1"/>
        <end position="123"/>
    </location>
</feature>
<evidence type="ECO:0000259" key="8">
    <source>
        <dbReference type="SMART" id="SM00657"/>
    </source>
</evidence>
<comment type="subcellular location">
    <subcellularLocation>
        <location evidence="1">Nucleus</location>
    </subcellularLocation>
</comment>
<evidence type="ECO:0000256" key="6">
    <source>
        <dbReference type="ARBA" id="ARBA00023242"/>
    </source>
</evidence>
<organism evidence="9 10">
    <name type="scientific">Citrullus colocynthis</name>
    <name type="common">colocynth</name>
    <dbReference type="NCBI Taxonomy" id="252529"/>
    <lineage>
        <taxon>Eukaryota</taxon>
        <taxon>Viridiplantae</taxon>
        <taxon>Streptophyta</taxon>
        <taxon>Embryophyta</taxon>
        <taxon>Tracheophyta</taxon>
        <taxon>Spermatophyta</taxon>
        <taxon>Magnoliopsida</taxon>
        <taxon>eudicotyledons</taxon>
        <taxon>Gunneridae</taxon>
        <taxon>Pentapetalae</taxon>
        <taxon>rosids</taxon>
        <taxon>fabids</taxon>
        <taxon>Cucurbitales</taxon>
        <taxon>Cucurbitaceae</taxon>
        <taxon>Benincaseae</taxon>
        <taxon>Citrullus</taxon>
    </lineage>
</organism>
<dbReference type="EMBL" id="OZ021743">
    <property type="protein sequence ID" value="CAK9329125.1"/>
    <property type="molecule type" value="Genomic_DNA"/>
</dbReference>
<feature type="region of interest" description="Disordered" evidence="7">
    <location>
        <begin position="123"/>
        <end position="163"/>
    </location>
</feature>
<accession>A0ABP0ZBG4</accession>
<dbReference type="InterPro" id="IPR010997">
    <property type="entry name" value="HRDC-like_sf"/>
</dbReference>
<protein>
    <recommendedName>
        <fullName evidence="3">DNA-directed RNA polymerase III subunit RPC9</fullName>
    </recommendedName>
</protein>
<evidence type="ECO:0000256" key="3">
    <source>
        <dbReference type="ARBA" id="ARBA00016672"/>
    </source>
</evidence>
<keyword evidence="4" id="KW-0240">DNA-directed RNA polymerase</keyword>
<evidence type="ECO:0000256" key="5">
    <source>
        <dbReference type="ARBA" id="ARBA00023163"/>
    </source>
</evidence>
<dbReference type="InterPro" id="IPR038324">
    <property type="entry name" value="Rpb4/RPC9_sf"/>
</dbReference>
<reference evidence="9 10" key="1">
    <citation type="submission" date="2024-03" db="EMBL/GenBank/DDBJ databases">
        <authorList>
            <person name="Gkanogiannis A."/>
            <person name="Becerra Lopez-Lavalle L."/>
        </authorList>
    </citation>
    <scope>NUCLEOTIDE SEQUENCE [LARGE SCALE GENOMIC DNA]</scope>
</reference>